<keyword evidence="1" id="KW-0472">Membrane</keyword>
<accession>A0A6S6PLM0</accession>
<sequence length="174" mass="19094">MSLAFDALIGDTAYDRTADLSDGVRMPHILWSLVLTLHIAGMAVWVGGATYAVAILRPSLSLLDKAQRSAVHLLTLKRFLRVIWHIMPIVLITGWLMIMHEGGFAAIPWTTNVMQVLGLIMAGLFLRVFYGPYQKARRAIRPQPQTFDSIRSLMLGVVACGVLAILCASIGHGL</sequence>
<keyword evidence="1" id="KW-1133">Transmembrane helix</keyword>
<feature type="transmembrane region" description="Helical" evidence="1">
    <location>
        <begin position="150"/>
        <end position="171"/>
    </location>
</feature>
<feature type="transmembrane region" description="Helical" evidence="1">
    <location>
        <begin position="29"/>
        <end position="58"/>
    </location>
</feature>
<feature type="transmembrane region" description="Helical" evidence="1">
    <location>
        <begin position="79"/>
        <end position="98"/>
    </location>
</feature>
<reference evidence="2 3" key="1">
    <citation type="submission" date="2020-07" db="EMBL/GenBank/DDBJ databases">
        <title>Complete Genome Sequence of an acetic acid bacterium, Acetobacter aceti JCM20276.</title>
        <authorList>
            <person name="Hirose Y."/>
            <person name="Mihara H."/>
        </authorList>
    </citation>
    <scope>NUCLEOTIDE SEQUENCE [LARGE SCALE GENOMIC DNA]</scope>
    <source>
        <strain evidence="2 3">JCM20276</strain>
    </source>
</reference>
<evidence type="ECO:0000313" key="3">
    <source>
        <dbReference type="Proteomes" id="UP000515220"/>
    </source>
</evidence>
<feature type="transmembrane region" description="Helical" evidence="1">
    <location>
        <begin position="104"/>
        <end position="129"/>
    </location>
</feature>
<evidence type="ECO:0000256" key="1">
    <source>
        <dbReference type="SAM" id="Phobius"/>
    </source>
</evidence>
<keyword evidence="1" id="KW-0812">Transmembrane</keyword>
<dbReference type="Proteomes" id="UP000515220">
    <property type="component" value="Chromosome"/>
</dbReference>
<organism evidence="2 3">
    <name type="scientific">Acetobacter aceti</name>
    <dbReference type="NCBI Taxonomy" id="435"/>
    <lineage>
        <taxon>Bacteria</taxon>
        <taxon>Pseudomonadati</taxon>
        <taxon>Pseudomonadota</taxon>
        <taxon>Alphaproteobacteria</taxon>
        <taxon>Acetobacterales</taxon>
        <taxon>Acetobacteraceae</taxon>
        <taxon>Acetobacter</taxon>
        <taxon>Acetobacter subgen. Acetobacter</taxon>
    </lineage>
</organism>
<dbReference type="EMBL" id="AP023326">
    <property type="protein sequence ID" value="BCI67930.1"/>
    <property type="molecule type" value="Genomic_DNA"/>
</dbReference>
<evidence type="ECO:0008006" key="4">
    <source>
        <dbReference type="Google" id="ProtNLM"/>
    </source>
</evidence>
<proteinExistence type="predicted"/>
<protein>
    <recommendedName>
        <fullName evidence="4">Copper resistance protein D domain-containing protein</fullName>
    </recommendedName>
</protein>
<gene>
    <name evidence="2" type="ORF">AAJCM20276_25540</name>
</gene>
<evidence type="ECO:0000313" key="2">
    <source>
        <dbReference type="EMBL" id="BCI67930.1"/>
    </source>
</evidence>
<name>A0A6S6PLM0_ACEAC</name>
<dbReference type="AlphaFoldDB" id="A0A6S6PLM0"/>